<accession>A0A1I1LW11</accession>
<organism evidence="2 3">
    <name type="scientific">Pseudooceanicola nitratireducens</name>
    <dbReference type="NCBI Taxonomy" id="517719"/>
    <lineage>
        <taxon>Bacteria</taxon>
        <taxon>Pseudomonadati</taxon>
        <taxon>Pseudomonadota</taxon>
        <taxon>Alphaproteobacteria</taxon>
        <taxon>Rhodobacterales</taxon>
        <taxon>Paracoccaceae</taxon>
        <taxon>Pseudooceanicola</taxon>
    </lineage>
</organism>
<dbReference type="Proteomes" id="UP000231644">
    <property type="component" value="Unassembled WGS sequence"/>
</dbReference>
<feature type="transmembrane region" description="Helical" evidence="1">
    <location>
        <begin position="7"/>
        <end position="30"/>
    </location>
</feature>
<evidence type="ECO:0000256" key="1">
    <source>
        <dbReference type="SAM" id="Phobius"/>
    </source>
</evidence>
<evidence type="ECO:0000313" key="2">
    <source>
        <dbReference type="EMBL" id="SFC77279.1"/>
    </source>
</evidence>
<evidence type="ECO:0000313" key="3">
    <source>
        <dbReference type="Proteomes" id="UP000231644"/>
    </source>
</evidence>
<dbReference type="OrthoDB" id="9804920at2"/>
<dbReference type="PANTHER" id="PTHR10443">
    <property type="entry name" value="MICROSOMAL DIPEPTIDASE"/>
    <property type="match status" value="1"/>
</dbReference>
<dbReference type="AlphaFoldDB" id="A0A1I1LW11"/>
<dbReference type="GO" id="GO:0070573">
    <property type="term" value="F:metallodipeptidase activity"/>
    <property type="evidence" value="ECO:0007669"/>
    <property type="project" value="InterPro"/>
</dbReference>
<dbReference type="SUPFAM" id="SSF51556">
    <property type="entry name" value="Metallo-dependent hydrolases"/>
    <property type="match status" value="1"/>
</dbReference>
<sequence length="395" mass="42518">MQRLFVWLGRILLGLLGLAVLGVVAFWLIAPRMVGSARNNVIDHDPYPVSEAAAALHDTLIVGDWHADPLLWKRDLTKRGDWGQVDFPRLVEGNVAFQVFTAVTKSPAGLNYEENSAEAFDNITLLAFGQLWPIRTWTSLYERAAYQADKMARFAEEDGRVTIIRSAADIDAVLAARAEGRDHMGAILGIEGSHPLEGDLANLDRLVNKGHRVFGLHHFFDNELGGSLHGQANSGLTDFGRAVVTEIAARPLILDLAHSSAKVVEEVLAMTDIPLVVSHTGVTAYCETPRNLSDDLMKAVAQTGGTVGIGYWDEVSCGKIDPASIAEMIAAAVELLGEDHVSLGSDFDGSVETAFDTSELAALTQGLLDQGLSEDQIAKVMGGNMVRVLKARLGG</sequence>
<dbReference type="PROSITE" id="PS51365">
    <property type="entry name" value="RENAL_DIPEPTIDASE_2"/>
    <property type="match status" value="1"/>
</dbReference>
<dbReference type="EMBL" id="FOLX01000001">
    <property type="protein sequence ID" value="SFC77279.1"/>
    <property type="molecule type" value="Genomic_DNA"/>
</dbReference>
<gene>
    <name evidence="2" type="ORF">SAMN05421762_2148</name>
</gene>
<proteinExistence type="predicted"/>
<keyword evidence="1" id="KW-0472">Membrane</keyword>
<keyword evidence="1" id="KW-1133">Transmembrane helix</keyword>
<dbReference type="GO" id="GO:0006508">
    <property type="term" value="P:proteolysis"/>
    <property type="evidence" value="ECO:0007669"/>
    <property type="project" value="InterPro"/>
</dbReference>
<reference evidence="2 3" key="1">
    <citation type="submission" date="2016-10" db="EMBL/GenBank/DDBJ databases">
        <authorList>
            <person name="de Groot N.N."/>
        </authorList>
    </citation>
    <scope>NUCLEOTIDE SEQUENCE [LARGE SCALE GENOMIC DNA]</scope>
    <source>
        <strain evidence="2 3">DSM 29619</strain>
    </source>
</reference>
<dbReference type="Gene3D" id="3.20.20.140">
    <property type="entry name" value="Metal-dependent hydrolases"/>
    <property type="match status" value="1"/>
</dbReference>
<dbReference type="Pfam" id="PF01244">
    <property type="entry name" value="Peptidase_M19"/>
    <property type="match status" value="1"/>
</dbReference>
<dbReference type="PANTHER" id="PTHR10443:SF12">
    <property type="entry name" value="DIPEPTIDASE"/>
    <property type="match status" value="1"/>
</dbReference>
<dbReference type="STRING" id="517719.SAMN05421762_2148"/>
<dbReference type="InterPro" id="IPR008257">
    <property type="entry name" value="Pept_M19"/>
</dbReference>
<keyword evidence="3" id="KW-1185">Reference proteome</keyword>
<protein>
    <submittedName>
        <fullName evidence="2">Zn-dependent dipeptidase, dipeptidase homolog</fullName>
    </submittedName>
</protein>
<dbReference type="RefSeq" id="WP_093454323.1">
    <property type="nucleotide sequence ID" value="NZ_FNZG01000004.1"/>
</dbReference>
<name>A0A1I1LW11_9RHOB</name>
<keyword evidence="1" id="KW-0812">Transmembrane</keyword>
<dbReference type="InterPro" id="IPR032466">
    <property type="entry name" value="Metal_Hydrolase"/>
</dbReference>